<sequence length="281" mass="30643">MCALAIDTEWLVRLLLGLKMSPERLAVEAAWKRLLKMCALAMDMEWLVRLLLGLKMSSERLAVEVAWKRLLKGCQILHRRHRCRPSSTMLRTVANAGKWKVARAAAWSTPTSAARPSAINVDHPGGLVKPRIFEGWTLLRQAPPLSTGCNKGAATSSASVVAVAANGLPFRAMPTPTAWGRGHSKIRVRVRGEPVRTFMTHAGTPKMRNLSSFASGGARGTSSLQSPKPHEARSAADNAETKTMTTTAAADMKHRTLMASLHRLTVAATHMSALAMEWILR</sequence>
<dbReference type="AlphaFoldDB" id="A0A6G1DA96"/>
<reference evidence="2 3" key="1">
    <citation type="submission" date="2019-11" db="EMBL/GenBank/DDBJ databases">
        <title>Whole genome sequence of Oryza granulata.</title>
        <authorList>
            <person name="Li W."/>
        </authorList>
    </citation>
    <scope>NUCLEOTIDE SEQUENCE [LARGE SCALE GENOMIC DNA]</scope>
    <source>
        <strain evidence="3">cv. Menghai</strain>
        <tissue evidence="2">Leaf</tissue>
    </source>
</reference>
<accession>A0A6G1DA96</accession>
<proteinExistence type="predicted"/>
<evidence type="ECO:0000256" key="1">
    <source>
        <dbReference type="SAM" id="MobiDB-lite"/>
    </source>
</evidence>
<keyword evidence="3" id="KW-1185">Reference proteome</keyword>
<dbReference type="EMBL" id="SPHZ02000007">
    <property type="protein sequence ID" value="KAF0909212.1"/>
    <property type="molecule type" value="Genomic_DNA"/>
</dbReference>
<feature type="region of interest" description="Disordered" evidence="1">
    <location>
        <begin position="206"/>
        <end position="242"/>
    </location>
</feature>
<name>A0A6G1DA96_9ORYZ</name>
<organism evidence="2 3">
    <name type="scientific">Oryza meyeriana var. granulata</name>
    <dbReference type="NCBI Taxonomy" id="110450"/>
    <lineage>
        <taxon>Eukaryota</taxon>
        <taxon>Viridiplantae</taxon>
        <taxon>Streptophyta</taxon>
        <taxon>Embryophyta</taxon>
        <taxon>Tracheophyta</taxon>
        <taxon>Spermatophyta</taxon>
        <taxon>Magnoliopsida</taxon>
        <taxon>Liliopsida</taxon>
        <taxon>Poales</taxon>
        <taxon>Poaceae</taxon>
        <taxon>BOP clade</taxon>
        <taxon>Oryzoideae</taxon>
        <taxon>Oryzeae</taxon>
        <taxon>Oryzinae</taxon>
        <taxon>Oryza</taxon>
        <taxon>Oryza meyeriana</taxon>
    </lineage>
</organism>
<feature type="compositionally biased region" description="Polar residues" evidence="1">
    <location>
        <begin position="209"/>
        <end position="226"/>
    </location>
</feature>
<evidence type="ECO:0000313" key="2">
    <source>
        <dbReference type="EMBL" id="KAF0909212.1"/>
    </source>
</evidence>
<evidence type="ECO:0000313" key="3">
    <source>
        <dbReference type="Proteomes" id="UP000479710"/>
    </source>
</evidence>
<dbReference type="Proteomes" id="UP000479710">
    <property type="component" value="Unassembled WGS sequence"/>
</dbReference>
<protein>
    <submittedName>
        <fullName evidence="2">Uncharacterized protein</fullName>
    </submittedName>
</protein>
<comment type="caution">
    <text evidence="2">The sequence shown here is derived from an EMBL/GenBank/DDBJ whole genome shotgun (WGS) entry which is preliminary data.</text>
</comment>
<gene>
    <name evidence="2" type="ORF">E2562_032259</name>
</gene>